<dbReference type="EMBL" id="JXTB01000548">
    <property type="protein sequence ID" value="PON36938.1"/>
    <property type="molecule type" value="Genomic_DNA"/>
</dbReference>
<evidence type="ECO:0000256" key="3">
    <source>
        <dbReference type="ARBA" id="ARBA00022679"/>
    </source>
</evidence>
<dbReference type="FunFam" id="3.40.50.2000:FF:000056">
    <property type="entry name" value="Glycosyltransferase"/>
    <property type="match status" value="1"/>
</dbReference>
<comment type="caution">
    <text evidence="6">The sequence shown here is derived from an EMBL/GenBank/DDBJ whole genome shotgun (WGS) entry which is preliminary data.</text>
</comment>
<dbReference type="Gene3D" id="3.40.50.2000">
    <property type="entry name" value="Glycogen Phosphorylase B"/>
    <property type="match status" value="2"/>
</dbReference>
<dbReference type="InterPro" id="IPR050481">
    <property type="entry name" value="UDP-glycosyltransf_plant"/>
</dbReference>
<dbReference type="PROSITE" id="PS00375">
    <property type="entry name" value="UDPGT"/>
    <property type="match status" value="1"/>
</dbReference>
<dbReference type="InterPro" id="IPR035595">
    <property type="entry name" value="UDP_glycos_trans_CS"/>
</dbReference>
<dbReference type="CDD" id="cd03784">
    <property type="entry name" value="GT1_Gtf-like"/>
    <property type="match status" value="1"/>
</dbReference>
<dbReference type="GO" id="GO:0035251">
    <property type="term" value="F:UDP-glucosyltransferase activity"/>
    <property type="evidence" value="ECO:0007669"/>
    <property type="project" value="InterPro"/>
</dbReference>
<keyword evidence="7" id="KW-1185">Reference proteome</keyword>
<accession>A0A2P5AK66</accession>
<organism evidence="6 7">
    <name type="scientific">Parasponia andersonii</name>
    <name type="common">Sponia andersonii</name>
    <dbReference type="NCBI Taxonomy" id="3476"/>
    <lineage>
        <taxon>Eukaryota</taxon>
        <taxon>Viridiplantae</taxon>
        <taxon>Streptophyta</taxon>
        <taxon>Embryophyta</taxon>
        <taxon>Tracheophyta</taxon>
        <taxon>Spermatophyta</taxon>
        <taxon>Magnoliopsida</taxon>
        <taxon>eudicotyledons</taxon>
        <taxon>Gunneridae</taxon>
        <taxon>Pentapetalae</taxon>
        <taxon>rosids</taxon>
        <taxon>fabids</taxon>
        <taxon>Rosales</taxon>
        <taxon>Cannabaceae</taxon>
        <taxon>Parasponia</taxon>
    </lineage>
</organism>
<evidence type="ECO:0000256" key="2">
    <source>
        <dbReference type="ARBA" id="ARBA00022676"/>
    </source>
</evidence>
<evidence type="ECO:0000256" key="4">
    <source>
        <dbReference type="RuleBase" id="RU003718"/>
    </source>
</evidence>
<dbReference type="InterPro" id="IPR002213">
    <property type="entry name" value="UDP_glucos_trans"/>
</dbReference>
<proteinExistence type="inferred from homology"/>
<keyword evidence="3 4" id="KW-0808">Transferase</keyword>
<protein>
    <recommendedName>
        <fullName evidence="5">Glycosyltransferase</fullName>
        <ecNumber evidence="5">2.4.1.-</ecNumber>
    </recommendedName>
</protein>
<dbReference type="STRING" id="3476.A0A2P5AK66"/>
<dbReference type="SUPFAM" id="SSF53756">
    <property type="entry name" value="UDP-Glycosyltransferase/glycogen phosphorylase"/>
    <property type="match status" value="1"/>
</dbReference>
<dbReference type="AlphaFoldDB" id="A0A2P5AK66"/>
<evidence type="ECO:0000313" key="6">
    <source>
        <dbReference type="EMBL" id="PON36938.1"/>
    </source>
</evidence>
<reference evidence="7" key="1">
    <citation type="submission" date="2016-06" db="EMBL/GenBank/DDBJ databases">
        <title>Parallel loss of symbiosis genes in relatives of nitrogen-fixing non-legume Parasponia.</title>
        <authorList>
            <person name="Van Velzen R."/>
            <person name="Holmer R."/>
            <person name="Bu F."/>
            <person name="Rutten L."/>
            <person name="Van Zeijl A."/>
            <person name="Liu W."/>
            <person name="Santuari L."/>
            <person name="Cao Q."/>
            <person name="Sharma T."/>
            <person name="Shen D."/>
            <person name="Roswanjaya Y."/>
            <person name="Wardhani T."/>
            <person name="Kalhor M.S."/>
            <person name="Jansen J."/>
            <person name="Van den Hoogen J."/>
            <person name="Gungor B."/>
            <person name="Hartog M."/>
            <person name="Hontelez J."/>
            <person name="Verver J."/>
            <person name="Yang W.-C."/>
            <person name="Schijlen E."/>
            <person name="Repin R."/>
            <person name="Schilthuizen M."/>
            <person name="Schranz E."/>
            <person name="Heidstra R."/>
            <person name="Miyata K."/>
            <person name="Fedorova E."/>
            <person name="Kohlen W."/>
            <person name="Bisseling T."/>
            <person name="Smit S."/>
            <person name="Geurts R."/>
        </authorList>
    </citation>
    <scope>NUCLEOTIDE SEQUENCE [LARGE SCALE GENOMIC DNA]</scope>
    <source>
        <strain evidence="7">cv. WU1-14</strain>
    </source>
</reference>
<gene>
    <name evidence="6" type="ORF">PanWU01x14_324330</name>
</gene>
<keyword evidence="2 4" id="KW-0328">Glycosyltransferase</keyword>
<name>A0A2P5AK66_PARAD</name>
<dbReference type="Proteomes" id="UP000237105">
    <property type="component" value="Unassembled WGS sequence"/>
</dbReference>
<evidence type="ECO:0000256" key="1">
    <source>
        <dbReference type="ARBA" id="ARBA00009995"/>
    </source>
</evidence>
<sequence length="471" mass="52797">MTSQQNHVFLIATPGIGLLTPTVEFARRLVDRYPDRLSATVLLIPVPQWPTIHTYVQSLPATSSPNLRFLLLPTMPPPSPDHFNSYVANVTSLIGMYKPNIQNAISADQSKRRVVGLFVDLFCTFIADVADELGIPFYLFYPSGAGFLGYELDLPVFDSQLAHSESLTELSIRGYANSVPRRVFQRTVMERADGYSWYLKHAEKFAQMKGIVVNTFQELEPFALVSLAVSAAPKIYSVGPILNLKGSAQWNPDSAQHERVVRWLDSQPTSSVVFLCFGSWGSLSGPQVREIAIGLERARFRFLWVLREPPKANLGAPTEFSNFDEVLPNGFLERTNKMGLVCGWVPQMTILSHKAIRGFVSHCGWNSTLESLWCGVPMATWPIYAEQHMNAFQMVRELELSVEIRLDYHDGIDLVAAEEIERGIKRLMEGDDMLRARVMSMGDKCRMAIEENGSSYELLGALVDELTKTVV</sequence>
<dbReference type="OrthoDB" id="5835829at2759"/>
<dbReference type="PANTHER" id="PTHR48048:SF81">
    <property type="entry name" value="GLYCOSYLTRANSFERASE"/>
    <property type="match status" value="1"/>
</dbReference>
<dbReference type="PANTHER" id="PTHR48048">
    <property type="entry name" value="GLYCOSYLTRANSFERASE"/>
    <property type="match status" value="1"/>
</dbReference>
<evidence type="ECO:0000256" key="5">
    <source>
        <dbReference type="RuleBase" id="RU362057"/>
    </source>
</evidence>
<dbReference type="EC" id="2.4.1.-" evidence="5"/>
<evidence type="ECO:0000313" key="7">
    <source>
        <dbReference type="Proteomes" id="UP000237105"/>
    </source>
</evidence>
<dbReference type="Pfam" id="PF00201">
    <property type="entry name" value="UDPGT"/>
    <property type="match status" value="1"/>
</dbReference>
<comment type="similarity">
    <text evidence="1 4">Belongs to the UDP-glycosyltransferase family.</text>
</comment>